<dbReference type="InterPro" id="IPR017900">
    <property type="entry name" value="4Fe4S_Fe_S_CS"/>
</dbReference>
<dbReference type="Gene3D" id="3.30.70.2740">
    <property type="match status" value="1"/>
</dbReference>
<keyword evidence="5" id="KW-0274">FAD</keyword>
<dbReference type="Gene3D" id="1.10.45.10">
    <property type="entry name" value="Vanillyl-alcohol Oxidase, Chain A, domain 4"/>
    <property type="match status" value="1"/>
</dbReference>
<evidence type="ECO:0000256" key="2">
    <source>
        <dbReference type="ARBA" id="ARBA00008000"/>
    </source>
</evidence>
<keyword evidence="6" id="KW-0809">Transit peptide</keyword>
<dbReference type="InterPro" id="IPR036318">
    <property type="entry name" value="FAD-bd_PCMH-like_sf"/>
</dbReference>
<dbReference type="GO" id="GO:1903457">
    <property type="term" value="P:lactate catabolic process"/>
    <property type="evidence" value="ECO:0007669"/>
    <property type="project" value="TreeGrafter"/>
</dbReference>
<reference evidence="13" key="1">
    <citation type="submission" date="2020-01" db="EMBL/GenBank/DDBJ databases">
        <authorList>
            <person name="Meier V. D."/>
            <person name="Meier V D."/>
        </authorList>
    </citation>
    <scope>NUCLEOTIDE SEQUENCE</scope>
    <source>
        <strain evidence="13">HLG_WM_MAG_07</strain>
    </source>
</reference>
<keyword evidence="8" id="KW-0408">Iron</keyword>
<dbReference type="GO" id="GO:0071949">
    <property type="term" value="F:FAD binding"/>
    <property type="evidence" value="ECO:0007669"/>
    <property type="project" value="InterPro"/>
</dbReference>
<dbReference type="Gene3D" id="3.30.70.2190">
    <property type="match status" value="1"/>
</dbReference>
<comment type="similarity">
    <text evidence="2">Belongs to the FAD-binding oxidoreductase/transferase type 4 family.</text>
</comment>
<dbReference type="GO" id="GO:0004458">
    <property type="term" value="F:D-lactate dehydrogenase (cytochrome) activity"/>
    <property type="evidence" value="ECO:0007669"/>
    <property type="project" value="UniProtKB-EC"/>
</dbReference>
<dbReference type="PROSITE" id="PS00198">
    <property type="entry name" value="4FE4S_FER_1"/>
    <property type="match status" value="1"/>
</dbReference>
<dbReference type="EMBL" id="CACVAY010000077">
    <property type="protein sequence ID" value="CAA6816582.1"/>
    <property type="molecule type" value="Genomic_DNA"/>
</dbReference>
<accession>A0A6S6T725</accession>
<dbReference type="InterPro" id="IPR009051">
    <property type="entry name" value="Helical_ferredxn"/>
</dbReference>
<evidence type="ECO:0000256" key="6">
    <source>
        <dbReference type="ARBA" id="ARBA00022946"/>
    </source>
</evidence>
<dbReference type="PANTHER" id="PTHR11748:SF111">
    <property type="entry name" value="D-LACTATE DEHYDROGENASE, MITOCHONDRIAL-RELATED"/>
    <property type="match status" value="1"/>
</dbReference>
<dbReference type="InterPro" id="IPR016164">
    <property type="entry name" value="FAD-linked_Oxase-like_C"/>
</dbReference>
<dbReference type="Gene3D" id="3.30.43.10">
    <property type="entry name" value="Uridine Diphospho-n-acetylenolpyruvylglucosamine Reductase, domain 2"/>
    <property type="match status" value="1"/>
</dbReference>
<keyword evidence="4" id="KW-0479">Metal-binding</keyword>
<dbReference type="SUPFAM" id="SSF55103">
    <property type="entry name" value="FAD-linked oxidases, C-terminal domain"/>
    <property type="match status" value="1"/>
</dbReference>
<dbReference type="FunFam" id="1.10.45.10:FF:000001">
    <property type="entry name" value="D-lactate dehydrogenase mitochondrial"/>
    <property type="match status" value="1"/>
</dbReference>
<evidence type="ECO:0000313" key="13">
    <source>
        <dbReference type="EMBL" id="CAA6816582.1"/>
    </source>
</evidence>
<dbReference type="GO" id="GO:0051536">
    <property type="term" value="F:iron-sulfur cluster binding"/>
    <property type="evidence" value="ECO:0007669"/>
    <property type="project" value="UniProtKB-KW"/>
</dbReference>
<sequence>MVIPTFFFPYNKYNAKNMNSTYPAFQRDVLHLIPSTRVFDDPLHCLTYGTDASFYRLIPKLVIKVENEAEVVSILTLAATHKLPVTFRAAGTSLSGQAITDSILVLLSGETWRHYEIRQNGKEISLQPGIIGEQVNHLLAPYSRKIGPDPASIATAKIGGIAANNASGMCCGTAQNSYQTLAGMRIVFADGAILDTRDQMSIQEFLDTHSELVNAISALRQQVRDTPTLADKIRHKFRLKNTTGYSLNALTDFDDPIDIIQHLMIGSEGTLGFISEINYKTVIEHAHKATALVLFADIEVACKAVANLKSCPVTAVELMDRAGLRSVQEKPGMPSVLKNLDNEAAALLIDIRAEEETQLQQQTDEVLAVLEQTPPIHTPQFTSNKDEYARLWNIRKGLFPAVGAVREIGTTVIIEDVAFPVPSLAEGTRELQQLFKKYHYDEALIFGHALEGNLHFVFTQDFSTDSEVKRYESLMHDVAILVTERFGGSLKAEHGTGRNMAPFVEMEWGSDAYQLMQKIKQIFDPDNLLNPGVILNDDADIHLKNLKPMPAADPLIDRCIECGFCEPICPSRNLTLSPRQRIVATREMARLKTTQDHPERLAHFEKAFRYEGIDTCAIDGLCATRCPVGIDTGELTRKLRSQIRGNAAKKTATTIQKIFSPITATTRVGLGTTTLANRILGEKKFDKVAKTLHKISAEHIPYLHPYTPKAASHPVKAVTQGSNGKVVYFPSCASRSMGVANNDDTPQDLHQTINTLLEKSDYQSIVPEKVDQLCCGMPFASKGLLDTANTAIKQLEERLWEASEQGLYPILCDTSPCTLRMIEQFTRPLKIYETAGFIHQFLMPHLTVKQRKKSIALHVTCSSRKMGLDKVLLDISEQLAEVVTVPEDQGCCGFAGDKGFTTPELNASALKRLKEQLPDNCEAGYSNSRTCEIGLSLHSGKHYRSIAYLVNECC</sequence>
<dbReference type="AlphaFoldDB" id="A0A6S6T725"/>
<dbReference type="InterPro" id="IPR017896">
    <property type="entry name" value="4Fe4S_Fe-S-bd"/>
</dbReference>
<dbReference type="Pfam" id="PF01565">
    <property type="entry name" value="FAD_binding_4"/>
    <property type="match status" value="1"/>
</dbReference>
<evidence type="ECO:0000256" key="10">
    <source>
        <dbReference type="ARBA" id="ARBA00038897"/>
    </source>
</evidence>
<organism evidence="13">
    <name type="scientific">uncultured Thiotrichaceae bacterium</name>
    <dbReference type="NCBI Taxonomy" id="298394"/>
    <lineage>
        <taxon>Bacteria</taxon>
        <taxon>Pseudomonadati</taxon>
        <taxon>Pseudomonadota</taxon>
        <taxon>Gammaproteobacteria</taxon>
        <taxon>Thiotrichales</taxon>
        <taxon>Thiotrichaceae</taxon>
        <taxon>environmental samples</taxon>
    </lineage>
</organism>
<dbReference type="SUPFAM" id="SSF46548">
    <property type="entry name" value="alpha-helical ferredoxin"/>
    <property type="match status" value="1"/>
</dbReference>
<dbReference type="InterPro" id="IPR016166">
    <property type="entry name" value="FAD-bd_PCMH"/>
</dbReference>
<dbReference type="InterPro" id="IPR016171">
    <property type="entry name" value="Vanillyl_alc_oxidase_C-sub2"/>
</dbReference>
<dbReference type="SUPFAM" id="SSF56176">
    <property type="entry name" value="FAD-binding/transporter-associated domain-like"/>
    <property type="match status" value="1"/>
</dbReference>
<evidence type="ECO:0000259" key="11">
    <source>
        <dbReference type="PROSITE" id="PS51379"/>
    </source>
</evidence>
<dbReference type="GO" id="GO:0046872">
    <property type="term" value="F:metal ion binding"/>
    <property type="evidence" value="ECO:0007669"/>
    <property type="project" value="UniProtKB-KW"/>
</dbReference>
<dbReference type="Pfam" id="PF02913">
    <property type="entry name" value="FAD-oxidase_C"/>
    <property type="match status" value="1"/>
</dbReference>
<dbReference type="InterPro" id="IPR006094">
    <property type="entry name" value="Oxid_FAD_bind_N"/>
</dbReference>
<evidence type="ECO:0000259" key="12">
    <source>
        <dbReference type="PROSITE" id="PS51387"/>
    </source>
</evidence>
<feature type="domain" description="FAD-binding PCMH-type" evidence="12">
    <location>
        <begin position="55"/>
        <end position="284"/>
    </location>
</feature>
<dbReference type="Gene3D" id="1.10.1060.10">
    <property type="entry name" value="Alpha-helical ferredoxin"/>
    <property type="match status" value="1"/>
</dbReference>
<protein>
    <recommendedName>
        <fullName evidence="10">D-lactate dehydrogenase (cytochrome)</fullName>
        <ecNumber evidence="10">1.1.2.4</ecNumber>
    </recommendedName>
</protein>
<keyword evidence="9" id="KW-0411">Iron-sulfur</keyword>
<dbReference type="EC" id="1.1.2.4" evidence="10"/>
<comment type="cofactor">
    <cofactor evidence="1">
        <name>FAD</name>
        <dbReference type="ChEBI" id="CHEBI:57692"/>
    </cofactor>
</comment>
<dbReference type="PANTHER" id="PTHR11748">
    <property type="entry name" value="D-LACTATE DEHYDROGENASE"/>
    <property type="match status" value="1"/>
</dbReference>
<proteinExistence type="inferred from homology"/>
<dbReference type="GO" id="GO:0008720">
    <property type="term" value="F:D-lactate dehydrogenase (NAD+) activity"/>
    <property type="evidence" value="ECO:0007669"/>
    <property type="project" value="TreeGrafter"/>
</dbReference>
<dbReference type="PROSITE" id="PS51379">
    <property type="entry name" value="4FE4S_FER_2"/>
    <property type="match status" value="1"/>
</dbReference>
<name>A0A6S6T725_9GAMM</name>
<dbReference type="InterPro" id="IPR016169">
    <property type="entry name" value="FAD-bd_PCMH_sub2"/>
</dbReference>
<evidence type="ECO:0000256" key="8">
    <source>
        <dbReference type="ARBA" id="ARBA00023004"/>
    </source>
</evidence>
<dbReference type="Pfam" id="PF02754">
    <property type="entry name" value="CCG"/>
    <property type="match status" value="2"/>
</dbReference>
<keyword evidence="3" id="KW-0285">Flavoprotein</keyword>
<dbReference type="Gene3D" id="3.30.465.10">
    <property type="match status" value="1"/>
</dbReference>
<dbReference type="Pfam" id="PF13183">
    <property type="entry name" value="Fer4_8"/>
    <property type="match status" value="1"/>
</dbReference>
<dbReference type="InterPro" id="IPR004017">
    <property type="entry name" value="Cys_rich_dom"/>
</dbReference>
<dbReference type="InterPro" id="IPR004113">
    <property type="entry name" value="FAD-bd_oxidored_4_C"/>
</dbReference>
<evidence type="ECO:0000256" key="7">
    <source>
        <dbReference type="ARBA" id="ARBA00023002"/>
    </source>
</evidence>
<evidence type="ECO:0000256" key="3">
    <source>
        <dbReference type="ARBA" id="ARBA00022630"/>
    </source>
</evidence>
<evidence type="ECO:0000256" key="5">
    <source>
        <dbReference type="ARBA" id="ARBA00022827"/>
    </source>
</evidence>
<dbReference type="InterPro" id="IPR016167">
    <property type="entry name" value="FAD-bd_PCMH_sub1"/>
</dbReference>
<dbReference type="PROSITE" id="PS51387">
    <property type="entry name" value="FAD_PCMH"/>
    <property type="match status" value="1"/>
</dbReference>
<gene>
    <name evidence="13" type="ORF">HELGO_WM16949</name>
</gene>
<keyword evidence="7" id="KW-0560">Oxidoreductase</keyword>
<evidence type="ECO:0000256" key="4">
    <source>
        <dbReference type="ARBA" id="ARBA00022723"/>
    </source>
</evidence>
<feature type="domain" description="4Fe-4S ferredoxin-type" evidence="11">
    <location>
        <begin position="548"/>
        <end position="579"/>
    </location>
</feature>
<evidence type="ECO:0000256" key="1">
    <source>
        <dbReference type="ARBA" id="ARBA00001974"/>
    </source>
</evidence>
<evidence type="ECO:0000256" key="9">
    <source>
        <dbReference type="ARBA" id="ARBA00023014"/>
    </source>
</evidence>